<evidence type="ECO:0000256" key="1">
    <source>
        <dbReference type="SAM" id="MobiDB-lite"/>
    </source>
</evidence>
<dbReference type="AlphaFoldDB" id="T1H4T1"/>
<accession>T1H4T1</accession>
<name>T1H4T1_MEGSC</name>
<reference evidence="3" key="1">
    <citation type="submission" date="2013-02" db="EMBL/GenBank/DDBJ databases">
        <authorList>
            <person name="Hughes D."/>
        </authorList>
    </citation>
    <scope>NUCLEOTIDE SEQUENCE</scope>
    <source>
        <strain>Durham</strain>
        <strain evidence="3">NC isolate 2 -- Noor lab</strain>
    </source>
</reference>
<dbReference type="HOGENOM" id="CLU_1647944_0_0_1"/>
<feature type="region of interest" description="Disordered" evidence="1">
    <location>
        <begin position="23"/>
        <end position="161"/>
    </location>
</feature>
<dbReference type="EnsemblMetazoa" id="MESCA011299-RA">
    <property type="protein sequence ID" value="MESCA011299-PA"/>
    <property type="gene ID" value="MESCA011299"/>
</dbReference>
<dbReference type="Proteomes" id="UP000015102">
    <property type="component" value="Unassembled WGS sequence"/>
</dbReference>
<evidence type="ECO:0000313" key="3">
    <source>
        <dbReference type="Proteomes" id="UP000015102"/>
    </source>
</evidence>
<feature type="compositionally biased region" description="Basic and acidic residues" evidence="1">
    <location>
        <begin position="114"/>
        <end position="127"/>
    </location>
</feature>
<proteinExistence type="predicted"/>
<evidence type="ECO:0000313" key="2">
    <source>
        <dbReference type="EnsemblMetazoa" id="MESCA011299-PA"/>
    </source>
</evidence>
<keyword evidence="3" id="KW-1185">Reference proteome</keyword>
<feature type="compositionally biased region" description="Low complexity" evidence="1">
    <location>
        <begin position="46"/>
        <end position="86"/>
    </location>
</feature>
<feature type="compositionally biased region" description="Polar residues" evidence="1">
    <location>
        <begin position="129"/>
        <end position="148"/>
    </location>
</feature>
<organism evidence="2 3">
    <name type="scientific">Megaselia scalaris</name>
    <name type="common">Humpbacked fly</name>
    <name type="synonym">Phora scalaris</name>
    <dbReference type="NCBI Taxonomy" id="36166"/>
    <lineage>
        <taxon>Eukaryota</taxon>
        <taxon>Metazoa</taxon>
        <taxon>Ecdysozoa</taxon>
        <taxon>Arthropoda</taxon>
        <taxon>Hexapoda</taxon>
        <taxon>Insecta</taxon>
        <taxon>Pterygota</taxon>
        <taxon>Neoptera</taxon>
        <taxon>Endopterygota</taxon>
        <taxon>Diptera</taxon>
        <taxon>Brachycera</taxon>
        <taxon>Muscomorpha</taxon>
        <taxon>Platypezoidea</taxon>
        <taxon>Phoridae</taxon>
        <taxon>Megaseliini</taxon>
        <taxon>Megaselia</taxon>
    </lineage>
</organism>
<reference evidence="2" key="2">
    <citation type="submission" date="2015-06" db="UniProtKB">
        <authorList>
            <consortium name="EnsemblMetazoa"/>
        </authorList>
    </citation>
    <scope>IDENTIFICATION</scope>
</reference>
<sequence length="161" mass="17160">SPYTSYENGVTTAGLSLSIAKANGYTPSSTYSPRTTTSRLANNGKSLSISNSSLNSYTPNTSSPSTAPTTSVSVPSAASIMVSRSSSLREHERKSRNRTRSRNIAQRSLSASSEKSEGYESGTERTSRSRLGSTNSLADGDNKQSNENGEIDYKALWEAAM</sequence>
<dbReference type="STRING" id="36166.T1H4T1"/>
<dbReference type="EMBL" id="CAQQ02127399">
    <property type="status" value="NOT_ANNOTATED_CDS"/>
    <property type="molecule type" value="Genomic_DNA"/>
</dbReference>
<feature type="compositionally biased region" description="Polar residues" evidence="1">
    <location>
        <begin position="102"/>
        <end position="113"/>
    </location>
</feature>
<feature type="compositionally biased region" description="Low complexity" evidence="1">
    <location>
        <begin position="25"/>
        <end position="39"/>
    </location>
</feature>
<protein>
    <submittedName>
        <fullName evidence="2">Uncharacterized protein</fullName>
    </submittedName>
</protein>